<dbReference type="GO" id="GO:0045454">
    <property type="term" value="P:cell redox homeostasis"/>
    <property type="evidence" value="ECO:0007669"/>
    <property type="project" value="InterPro"/>
</dbReference>
<gene>
    <name evidence="18" type="ORF">VDGE_07524</name>
</gene>
<evidence type="ECO:0000256" key="8">
    <source>
        <dbReference type="ARBA" id="ARBA00023002"/>
    </source>
</evidence>
<keyword evidence="14" id="KW-0347">Helicase</keyword>
<evidence type="ECO:0000256" key="2">
    <source>
        <dbReference type="ARBA" id="ARBA00007532"/>
    </source>
</evidence>
<dbReference type="InterPro" id="IPR012999">
    <property type="entry name" value="Pyr_OxRdtase_I_AS"/>
</dbReference>
<comment type="function">
    <text evidence="12 15">Catalyzes the reduction of glutathione disulfide (GSSG) to reduced glutathione (GSH). Constitutes the major mechanism to maintain a high GSH:GSSG ratio in the cytosol.</text>
</comment>
<dbReference type="InterPro" id="IPR004589">
    <property type="entry name" value="DNA_helicase_ATP-dep_RecQ"/>
</dbReference>
<comment type="subunit">
    <text evidence="3">Homodimer.</text>
</comment>
<evidence type="ECO:0000259" key="16">
    <source>
        <dbReference type="PROSITE" id="PS51192"/>
    </source>
</evidence>
<dbReference type="GO" id="GO:0043138">
    <property type="term" value="F:3'-5' DNA helicase activity"/>
    <property type="evidence" value="ECO:0007669"/>
    <property type="project" value="UniProtKB-EC"/>
</dbReference>
<dbReference type="SMART" id="SM00490">
    <property type="entry name" value="HELICc"/>
    <property type="match status" value="1"/>
</dbReference>
<comment type="caution">
    <text evidence="18">The sequence shown here is derived from an EMBL/GenBank/DDBJ whole genome shotgun (WGS) entry which is preliminary data.</text>
</comment>
<comment type="catalytic activity">
    <reaction evidence="11 15">
        <text>2 glutathione + NADP(+) = glutathione disulfide + NADPH + H(+)</text>
        <dbReference type="Rhea" id="RHEA:11740"/>
        <dbReference type="ChEBI" id="CHEBI:15378"/>
        <dbReference type="ChEBI" id="CHEBI:57783"/>
        <dbReference type="ChEBI" id="CHEBI:57925"/>
        <dbReference type="ChEBI" id="CHEBI:58297"/>
        <dbReference type="ChEBI" id="CHEBI:58349"/>
        <dbReference type="EC" id="1.8.1.7"/>
    </reaction>
</comment>
<dbReference type="Proteomes" id="UP000288725">
    <property type="component" value="Chromosome 5"/>
</dbReference>
<dbReference type="GO" id="GO:0005739">
    <property type="term" value="C:mitochondrion"/>
    <property type="evidence" value="ECO:0007669"/>
    <property type="project" value="TreeGrafter"/>
</dbReference>
<dbReference type="FunFam" id="3.30.390.30:FF:000003">
    <property type="entry name" value="Glutathione reductase"/>
    <property type="match status" value="1"/>
</dbReference>
<dbReference type="Gene3D" id="3.40.50.300">
    <property type="entry name" value="P-loop containing nucleotide triphosphate hydrolases"/>
    <property type="match status" value="2"/>
</dbReference>
<keyword evidence="14" id="KW-0378">Hydrolase</keyword>
<dbReference type="EC" id="1.8.1.7" evidence="15"/>
<dbReference type="InterPro" id="IPR004099">
    <property type="entry name" value="Pyr_nucl-diS_OxRdtase_dimer"/>
</dbReference>
<dbReference type="InterPro" id="IPR014001">
    <property type="entry name" value="Helicase_ATP-bd"/>
</dbReference>
<evidence type="ECO:0000313" key="19">
    <source>
        <dbReference type="Proteomes" id="UP000288725"/>
    </source>
</evidence>
<dbReference type="InterPro" id="IPR036188">
    <property type="entry name" value="FAD/NAD-bd_sf"/>
</dbReference>
<dbReference type="PRINTS" id="PR00368">
    <property type="entry name" value="FADPNR"/>
</dbReference>
<keyword evidence="7 14" id="KW-0067">ATP-binding</keyword>
<evidence type="ECO:0000256" key="4">
    <source>
        <dbReference type="ARBA" id="ARBA00022630"/>
    </source>
</evidence>
<dbReference type="InterPro" id="IPR006322">
    <property type="entry name" value="Glutathione_Rdtase_euk/bac"/>
</dbReference>
<keyword evidence="15" id="KW-0963">Cytoplasm</keyword>
<dbReference type="InterPro" id="IPR027417">
    <property type="entry name" value="P-loop_NTPase"/>
</dbReference>
<dbReference type="PROSITE" id="PS51192">
    <property type="entry name" value="HELICASE_ATP_BIND_1"/>
    <property type="match status" value="1"/>
</dbReference>
<dbReference type="InterPro" id="IPR011545">
    <property type="entry name" value="DEAD/DEAH_box_helicase_dom"/>
</dbReference>
<evidence type="ECO:0000256" key="6">
    <source>
        <dbReference type="ARBA" id="ARBA00022827"/>
    </source>
</evidence>
<evidence type="ECO:0000256" key="7">
    <source>
        <dbReference type="ARBA" id="ARBA00022840"/>
    </source>
</evidence>
<comment type="similarity">
    <text evidence="14">Belongs to the helicase family. RecQ subfamily.</text>
</comment>
<dbReference type="FunFam" id="3.50.50.60:FF:000235">
    <property type="entry name" value="Glutathione reductase"/>
    <property type="match status" value="1"/>
</dbReference>
<evidence type="ECO:0000256" key="13">
    <source>
        <dbReference type="RuleBase" id="RU003691"/>
    </source>
</evidence>
<name>A0A444RKS8_VERDA</name>
<dbReference type="InterPro" id="IPR032284">
    <property type="entry name" value="RecQ_Zn-bd"/>
</dbReference>
<evidence type="ECO:0000256" key="9">
    <source>
        <dbReference type="ARBA" id="ARBA00023157"/>
    </source>
</evidence>
<keyword evidence="10 13" id="KW-0676">Redox-active center</keyword>
<dbReference type="Pfam" id="PF07992">
    <property type="entry name" value="Pyr_redox_2"/>
    <property type="match status" value="1"/>
</dbReference>
<evidence type="ECO:0000313" key="18">
    <source>
        <dbReference type="EMBL" id="RXG41666.1"/>
    </source>
</evidence>
<comment type="catalytic activity">
    <reaction evidence="14">
        <text>ATP + H2O = ADP + phosphate + H(+)</text>
        <dbReference type="Rhea" id="RHEA:13065"/>
        <dbReference type="ChEBI" id="CHEBI:15377"/>
        <dbReference type="ChEBI" id="CHEBI:15378"/>
        <dbReference type="ChEBI" id="CHEBI:30616"/>
        <dbReference type="ChEBI" id="CHEBI:43474"/>
        <dbReference type="ChEBI" id="CHEBI:456216"/>
    </reaction>
</comment>
<dbReference type="AlphaFoldDB" id="A0A444RKS8"/>
<evidence type="ECO:0000256" key="5">
    <source>
        <dbReference type="ARBA" id="ARBA00022741"/>
    </source>
</evidence>
<comment type="catalytic activity">
    <reaction evidence="14">
        <text>Couples ATP hydrolysis with the unwinding of duplex DNA by translocating in the 3'-5' direction.</text>
        <dbReference type="EC" id="5.6.2.4"/>
    </reaction>
</comment>
<dbReference type="GO" id="GO:0034599">
    <property type="term" value="P:cellular response to oxidative stress"/>
    <property type="evidence" value="ECO:0007669"/>
    <property type="project" value="TreeGrafter"/>
</dbReference>
<reference evidence="18 19" key="1">
    <citation type="submission" date="2018-12" db="EMBL/GenBank/DDBJ databases">
        <title>Genome of Verticillium dahliae isolate Getta Getta.</title>
        <authorList>
            <person name="Gardiner D.M."/>
        </authorList>
    </citation>
    <scope>NUCLEOTIDE SEQUENCE [LARGE SCALE GENOMIC DNA]</scope>
    <source>
        <strain evidence="18 19">Getta Getta</strain>
    </source>
</reference>
<keyword evidence="14" id="KW-0539">Nucleus</keyword>
<dbReference type="Pfam" id="PF00271">
    <property type="entry name" value="Helicase_C"/>
    <property type="match status" value="1"/>
</dbReference>
<dbReference type="Pfam" id="PF16124">
    <property type="entry name" value="RecQ_Zn_bind"/>
    <property type="match status" value="1"/>
</dbReference>
<dbReference type="GO" id="GO:0005829">
    <property type="term" value="C:cytosol"/>
    <property type="evidence" value="ECO:0007669"/>
    <property type="project" value="TreeGrafter"/>
</dbReference>
<dbReference type="InterPro" id="IPR016156">
    <property type="entry name" value="FAD/NAD-linked_Rdtase_dimer_sf"/>
</dbReference>
<dbReference type="GO" id="GO:0005524">
    <property type="term" value="F:ATP binding"/>
    <property type="evidence" value="ECO:0007669"/>
    <property type="project" value="UniProtKB-KW"/>
</dbReference>
<dbReference type="SMART" id="SM00487">
    <property type="entry name" value="DEXDc"/>
    <property type="match status" value="1"/>
</dbReference>
<feature type="domain" description="Helicase C-terminal" evidence="17">
    <location>
        <begin position="260"/>
        <end position="406"/>
    </location>
</feature>
<dbReference type="NCBIfam" id="TIGR00614">
    <property type="entry name" value="recQ_fam"/>
    <property type="match status" value="1"/>
</dbReference>
<dbReference type="PROSITE" id="PS00076">
    <property type="entry name" value="PYRIDINE_REDOX_1"/>
    <property type="match status" value="1"/>
</dbReference>
<comment type="similarity">
    <text evidence="2 13">Belongs to the class-I pyridine nucleotide-disulfide oxidoreductase family.</text>
</comment>
<dbReference type="FunFam" id="3.40.50.300:FF:001834">
    <property type="entry name" value="ATP-dependent DNA helicase"/>
    <property type="match status" value="1"/>
</dbReference>
<dbReference type="GO" id="GO:0004362">
    <property type="term" value="F:glutathione-disulfide reductase (NADPH) activity"/>
    <property type="evidence" value="ECO:0007669"/>
    <property type="project" value="UniProtKB-EC"/>
</dbReference>
<dbReference type="EC" id="5.6.2.4" evidence="14"/>
<proteinExistence type="inferred from homology"/>
<dbReference type="SUPFAM" id="SSF51905">
    <property type="entry name" value="FAD/NAD(P)-binding domain"/>
    <property type="match status" value="1"/>
</dbReference>
<dbReference type="EMBL" id="RSDZ01000184">
    <property type="protein sequence ID" value="RXG41666.1"/>
    <property type="molecule type" value="Genomic_DNA"/>
</dbReference>
<dbReference type="Pfam" id="PF02852">
    <property type="entry name" value="Pyr_redox_dim"/>
    <property type="match status" value="1"/>
</dbReference>
<dbReference type="GO" id="GO:0050661">
    <property type="term" value="F:NADP binding"/>
    <property type="evidence" value="ECO:0007669"/>
    <property type="project" value="InterPro"/>
</dbReference>
<dbReference type="GO" id="GO:0016887">
    <property type="term" value="F:ATP hydrolysis activity"/>
    <property type="evidence" value="ECO:0007669"/>
    <property type="project" value="RHEA"/>
</dbReference>
<comment type="subcellular location">
    <subcellularLocation>
        <location evidence="15">Cytoplasm</location>
    </subcellularLocation>
    <subcellularLocation>
        <location evidence="14">Nucleus</location>
    </subcellularLocation>
</comment>
<dbReference type="PANTHER" id="PTHR42737">
    <property type="entry name" value="GLUTATHIONE REDUCTASE"/>
    <property type="match status" value="1"/>
</dbReference>
<dbReference type="PANTHER" id="PTHR42737:SF2">
    <property type="entry name" value="GLUTATHIONE REDUCTASE"/>
    <property type="match status" value="1"/>
</dbReference>
<keyword evidence="5 14" id="KW-0547">Nucleotide-binding</keyword>
<evidence type="ECO:0000256" key="11">
    <source>
        <dbReference type="ARBA" id="ARBA00049142"/>
    </source>
</evidence>
<dbReference type="Pfam" id="PF00270">
    <property type="entry name" value="DEAD"/>
    <property type="match status" value="1"/>
</dbReference>
<dbReference type="PRINTS" id="PR00411">
    <property type="entry name" value="PNDRDTASEI"/>
</dbReference>
<dbReference type="InterPro" id="IPR046952">
    <property type="entry name" value="GSHR/TRXR-like"/>
</dbReference>
<dbReference type="GO" id="GO:0006310">
    <property type="term" value="P:DNA recombination"/>
    <property type="evidence" value="ECO:0007669"/>
    <property type="project" value="InterPro"/>
</dbReference>
<sequence>MAPLSRSNSCVDIDFTLRRQFKKQSFRPQQREIITAALDGNDVFVQAATSFGKSLCFQLPACIDQGITIVVSPLLSLMMNQVEQLQAAGIKASSYNSNTRPEEKDRINRDLASGHPRTRLLYVTPELCSSESFRNRLKLVHQQCELARIAIDEAHCISEWGHDFRKDFKRLSWFRETFPTVPITCLTATANPLVRDDILLTLGLSATPESLKSFVMSAHRPNLHLEIRYTQDREDGRLSDFIKWIRSVHDRRKAEPRKSELEALGERLDNVSGIIYTISRDECESLANALSQEGIGARPFHAKLTKEMKESTLARWVNNEPGYDIIVATTAFGMGIDKDNVRFVVHWRLPKSFEGYYQEAGRAGRDGNASYCFLYYSREDLQRVRNMVSRGSRDGTNSDAQLRSLQRLALYCENTSMCRHAEICSYFGETAIPPCDYACDWHKDAQDLKRRIASVHRHLSTTSRVMAPITKEADFVVIGGGSGGLGAARKASAQFGAKAIIIESKRLGGTCVNVGCVPKKVTFNAAAIAETIHHAKAYGFSVTHDKPFDWPTFKTKRDAYIQRLNGIYERNLNNDKVEYVHGWATLKSRNEVEVSLDDGSTALIKAKKILIAVGGNPTIPPSIPGAELGTNSDGFFDIAKQPKKVALVGAGYIAVEFAGMFNALGTETHLFIRHDTFLRNFDPMVQEAVTDEYVRLGVHLHKRSQPTKVEKAADGTLSITYRDGSGNETVETGFDHLIWAVGRTPATQNIGLEAVGVKLNERGHIVADEYQNTSVDNIYALGDVTGEVELTPVALAAGRRLGERLFGGPEFAANKLNYENIPSVVFSHPEVGSIGLTEPQAIEKYGKDDIKVYKTKFTAMYYAMMEPEDKGPTAYKLIVQGPNEKVVGLHILGLGSGEMLQGFGVAIKMGATKADFDSCVAIHPTSAEELVTLK</sequence>
<dbReference type="CDD" id="cd17920">
    <property type="entry name" value="DEXHc_RecQ"/>
    <property type="match status" value="1"/>
</dbReference>
<evidence type="ECO:0000256" key="14">
    <source>
        <dbReference type="RuleBase" id="RU364117"/>
    </source>
</evidence>
<keyword evidence="6 13" id="KW-0274">FAD</keyword>
<evidence type="ECO:0000256" key="3">
    <source>
        <dbReference type="ARBA" id="ARBA00011738"/>
    </source>
</evidence>
<accession>A0A444RKS8</accession>
<organism evidence="18 19">
    <name type="scientific">Verticillium dahliae</name>
    <name type="common">Verticillium wilt</name>
    <dbReference type="NCBI Taxonomy" id="27337"/>
    <lineage>
        <taxon>Eukaryota</taxon>
        <taxon>Fungi</taxon>
        <taxon>Dikarya</taxon>
        <taxon>Ascomycota</taxon>
        <taxon>Pezizomycotina</taxon>
        <taxon>Sordariomycetes</taxon>
        <taxon>Hypocreomycetidae</taxon>
        <taxon>Glomerellales</taxon>
        <taxon>Plectosphaerellaceae</taxon>
        <taxon>Verticillium</taxon>
    </lineage>
</organism>
<keyword evidence="15" id="KW-0521">NADP</keyword>
<dbReference type="GO" id="GO:0003676">
    <property type="term" value="F:nucleic acid binding"/>
    <property type="evidence" value="ECO:0007669"/>
    <property type="project" value="InterPro"/>
</dbReference>
<keyword evidence="9" id="KW-1015">Disulfide bond</keyword>
<keyword evidence="8 13" id="KW-0560">Oxidoreductase</keyword>
<evidence type="ECO:0000256" key="12">
    <source>
        <dbReference type="ARBA" id="ARBA00056905"/>
    </source>
</evidence>
<dbReference type="InterPro" id="IPR023753">
    <property type="entry name" value="FAD/NAD-binding_dom"/>
</dbReference>
<dbReference type="InterPro" id="IPR001650">
    <property type="entry name" value="Helicase_C-like"/>
</dbReference>
<dbReference type="SUPFAM" id="SSF55424">
    <property type="entry name" value="FAD/NAD-linked reductases, dimerisation (C-terminal) domain"/>
    <property type="match status" value="1"/>
</dbReference>
<evidence type="ECO:0000256" key="15">
    <source>
        <dbReference type="RuleBase" id="RU365016"/>
    </source>
</evidence>
<evidence type="ECO:0000256" key="1">
    <source>
        <dbReference type="ARBA" id="ARBA00001974"/>
    </source>
</evidence>
<evidence type="ECO:0000256" key="10">
    <source>
        <dbReference type="ARBA" id="ARBA00023284"/>
    </source>
</evidence>
<dbReference type="PROSITE" id="PS51194">
    <property type="entry name" value="HELICASE_CTER"/>
    <property type="match status" value="1"/>
</dbReference>
<dbReference type="Gene3D" id="3.30.390.30">
    <property type="match status" value="1"/>
</dbReference>
<comment type="cofactor">
    <cofactor evidence="1 15">
        <name>FAD</name>
        <dbReference type="ChEBI" id="CHEBI:57692"/>
    </cofactor>
</comment>
<evidence type="ECO:0000259" key="17">
    <source>
        <dbReference type="PROSITE" id="PS51194"/>
    </source>
</evidence>
<dbReference type="GO" id="GO:0006749">
    <property type="term" value="P:glutathione metabolic process"/>
    <property type="evidence" value="ECO:0007669"/>
    <property type="project" value="InterPro"/>
</dbReference>
<feature type="domain" description="Helicase ATP-binding" evidence="16">
    <location>
        <begin position="34"/>
        <end position="208"/>
    </location>
</feature>
<protein>
    <recommendedName>
        <fullName evidence="14 15">Multifunctional fusion protein</fullName>
    </recommendedName>
    <domain>
        <recommendedName>
            <fullName evidence="14">ATP-dependent DNA helicase</fullName>
            <ecNumber evidence="14">5.6.2.4</ecNumber>
        </recommendedName>
    </domain>
    <domain>
        <recommendedName>
            <fullName evidence="15">Glutathione reductase</fullName>
            <ecNumber evidence="15">1.8.1.7</ecNumber>
        </recommendedName>
    </domain>
</protein>
<dbReference type="GO" id="GO:0050660">
    <property type="term" value="F:flavin adenine dinucleotide binding"/>
    <property type="evidence" value="ECO:0007669"/>
    <property type="project" value="InterPro"/>
</dbReference>
<dbReference type="SUPFAM" id="SSF52540">
    <property type="entry name" value="P-loop containing nucleoside triphosphate hydrolases"/>
    <property type="match status" value="1"/>
</dbReference>
<dbReference type="Gene3D" id="3.50.50.60">
    <property type="entry name" value="FAD/NAD(P)-binding domain"/>
    <property type="match status" value="2"/>
</dbReference>
<dbReference type="NCBIfam" id="TIGR01421">
    <property type="entry name" value="gluta_reduc_1"/>
    <property type="match status" value="1"/>
</dbReference>
<dbReference type="NCBIfam" id="NF004776">
    <property type="entry name" value="PRK06116.1"/>
    <property type="match status" value="1"/>
</dbReference>
<dbReference type="GO" id="GO:0005634">
    <property type="term" value="C:nucleus"/>
    <property type="evidence" value="ECO:0007669"/>
    <property type="project" value="UniProtKB-SubCell"/>
</dbReference>
<keyword evidence="4 13" id="KW-0285">Flavoprotein</keyword>